<reference evidence="2" key="2">
    <citation type="submission" date="1993-08" db="EMBL/GenBank/DDBJ databases">
        <authorList>
            <person name="Nong V."/>
        </authorList>
    </citation>
    <scope>NUCLEOTIDE SEQUENCE</scope>
    <source>
        <tissue evidence="2">Cotyledon</tissue>
    </source>
</reference>
<dbReference type="SUPFAM" id="SSF51445">
    <property type="entry name" value="(Trans)glycosidases"/>
    <property type="match status" value="1"/>
</dbReference>
<dbReference type="Gene3D" id="3.20.20.80">
    <property type="entry name" value="Glycosidases"/>
    <property type="match status" value="1"/>
</dbReference>
<dbReference type="InterPro" id="IPR000677">
    <property type="entry name" value="Chitinase-like"/>
</dbReference>
<protein>
    <submittedName>
        <fullName evidence="2">Narbonin</fullName>
    </submittedName>
</protein>
<dbReference type="SMR" id="Q08884"/>
<dbReference type="PDBsum" id="1NAR"/>
<proteinExistence type="evidence at protein level"/>
<feature type="domain" description="GH18" evidence="1">
    <location>
        <begin position="4"/>
        <end position="291"/>
    </location>
</feature>
<evidence type="ECO:0000313" key="2">
    <source>
        <dbReference type="EMBL" id="CAA80979.1"/>
    </source>
</evidence>
<reference evidence="3" key="4">
    <citation type="journal article" date="1995" name="Acta Crystallogr. D">
        <title>Crystal structure of narbonin at 1.8 A resolution.</title>
        <authorList>
            <person name="Hennig M."/>
            <person name="Pfeffer-Hennig S."/>
            <person name="Dauter Z."/>
            <person name="Wilson K.S."/>
            <person name="Schlesier B."/>
            <person name="Nong V.H."/>
        </authorList>
    </citation>
    <scope>X-RAY CRYSTALLOGRAPHY (1.80 ANGSTROMS) OF 2-291</scope>
</reference>
<dbReference type="InterPro" id="IPR001223">
    <property type="entry name" value="Glyco_hydro18_cat"/>
</dbReference>
<evidence type="ECO:0007829" key="3">
    <source>
        <dbReference type="PDB" id="1NAR"/>
    </source>
</evidence>
<dbReference type="AlphaFoldDB" id="Q08884"/>
<dbReference type="CAZy" id="GH18">
    <property type="family name" value="Glycoside Hydrolase Family 18"/>
</dbReference>
<dbReference type="EvolutionaryTrace" id="Q08884"/>
<dbReference type="PRINTS" id="PR00551">
    <property type="entry name" value="2SGLOBULIN"/>
</dbReference>
<sequence>MPKPIFREYIGVKPNSTTLHDFPTEIINTETLEFHYILGFAIESYYESGKGTGTFEESWDVELFGPEKVKNLKRRHPEVKVVISIGGRGVNTPFDPAEENVWVSNAKESLKLIIQKYSDDSGNLIDGIDIHYEHIRSDEPFATLMGQLITELKKDDDLNINVVSIAPSENNSSHYQKLYNAKKDYINWVDYQFSNQQKPVSTDDAFVEIFKSLEKDYHPHKVLPGFSTDPLDTKHNKITRDIFIGGCTRLVQTFSLPGVFFWNANDSVIPKRDGDKPFIVELTLQQLLAKR</sequence>
<reference evidence="2" key="1">
    <citation type="journal article" date="1978" name="Biochem. Physiol. Pflanz.">
        <title>Studies on seed globulins from legumes. VII. Narbonin, a 2S globulin from Vicia narbonensis L.</title>
        <authorList>
            <person name="Schlesier B."/>
            <person name="Manteuffel R."/>
            <person name="Rudolph A."/>
            <person name="Behlke J."/>
        </authorList>
    </citation>
    <scope>NUCLEOTIDE SEQUENCE</scope>
    <source>
        <tissue evidence="2">Cotyledon</tissue>
    </source>
</reference>
<dbReference type="InterPro" id="IPR017853">
    <property type="entry name" value="GH"/>
</dbReference>
<dbReference type="CDD" id="cd06544">
    <property type="entry name" value="GH18_narbonin"/>
    <property type="match status" value="1"/>
</dbReference>
<name>Q08884_VICNA</name>
<dbReference type="PIR" id="S56698">
    <property type="entry name" value="S56698"/>
</dbReference>
<dbReference type="PANTHER" id="PTHR46476">
    <property type="entry name" value="CHITINASE 2-LIKE"/>
    <property type="match status" value="1"/>
</dbReference>
<dbReference type="PANTHER" id="PTHR46476:SF13">
    <property type="entry name" value="2, PUTATIVE, EXPRESSED-RELATED"/>
    <property type="match status" value="1"/>
</dbReference>
<organism evidence="2">
    <name type="scientific">Vicia narbonensis</name>
    <name type="common">Narbonne vetch</name>
    <dbReference type="NCBI Taxonomy" id="3912"/>
    <lineage>
        <taxon>Eukaryota</taxon>
        <taxon>Viridiplantae</taxon>
        <taxon>Streptophyta</taxon>
        <taxon>Embryophyta</taxon>
        <taxon>Tracheophyta</taxon>
        <taxon>Spermatophyta</taxon>
        <taxon>Magnoliopsida</taxon>
        <taxon>eudicotyledons</taxon>
        <taxon>Gunneridae</taxon>
        <taxon>Pentapetalae</taxon>
        <taxon>rosids</taxon>
        <taxon>fabids</taxon>
        <taxon>Fabales</taxon>
        <taxon>Fabaceae</taxon>
        <taxon>Papilionoideae</taxon>
        <taxon>50 kb inversion clade</taxon>
        <taxon>NPAAA clade</taxon>
        <taxon>Hologalegina</taxon>
        <taxon>IRL clade</taxon>
        <taxon>Fabeae</taxon>
        <taxon>Vicia</taxon>
    </lineage>
</organism>
<reference evidence="2" key="5">
    <citation type="journal article" date="1995" name="Plant Mol. Biol.">
        <title>Narbonin, a novel 2S protein from Vicia narbonensis L. seeds: cDNA, gene structure and developmentally regulated formation.</title>
        <authorList>
            <person name="Nong V.H."/>
            <person name="Schlesier B."/>
            <person name="Bassuener R."/>
            <person name="Repik A."/>
            <person name="Horstmann C."/>
            <person name="Muentz K."/>
        </authorList>
    </citation>
    <scope>NUCLEOTIDE SEQUENCE</scope>
    <source>
        <tissue evidence="2">Cotyledon</tissue>
    </source>
</reference>
<dbReference type="PDB" id="1NAR">
    <property type="method" value="X-ray"/>
    <property type="resolution" value="1.80 A"/>
    <property type="chains" value="A=2-291"/>
</dbReference>
<reference evidence="2" key="3">
    <citation type="journal article" date="1995" name="Acta Crystallogr.">
        <title>Crystal-structure of narbonin at 1.8 A resolution.</title>
        <authorList>
            <person name="Hennig M."/>
            <person name="Pfeffer-Hennig S."/>
            <person name="Dauter Z."/>
            <person name="Wilson K.S."/>
            <person name="Schlesier B."/>
            <person name="Nong V.H."/>
        </authorList>
    </citation>
    <scope>NUCLEOTIDE SEQUENCE</scope>
    <source>
        <tissue evidence="2">Cotyledon</tissue>
    </source>
</reference>
<keyword evidence="3" id="KW-0002">3D-structure</keyword>
<evidence type="ECO:0000259" key="1">
    <source>
        <dbReference type="PROSITE" id="PS51910"/>
    </source>
</evidence>
<dbReference type="EMBL" id="Z25532">
    <property type="protein sequence ID" value="CAA80979.1"/>
    <property type="molecule type" value="mRNA"/>
</dbReference>
<dbReference type="PIR" id="S71764">
    <property type="entry name" value="S71764"/>
</dbReference>
<dbReference type="GO" id="GO:0005975">
    <property type="term" value="P:carbohydrate metabolic process"/>
    <property type="evidence" value="ECO:0007669"/>
    <property type="project" value="InterPro"/>
</dbReference>
<dbReference type="PROSITE" id="PS51910">
    <property type="entry name" value="GH18_2"/>
    <property type="match status" value="1"/>
</dbReference>
<dbReference type="PIR" id="S56696">
    <property type="entry name" value="S56696"/>
</dbReference>
<accession>Q08884</accession>
<dbReference type="Pfam" id="PF00704">
    <property type="entry name" value="Glyco_hydro_18"/>
    <property type="match status" value="1"/>
</dbReference>